<name>A0ABW3K6L1_9BACT</name>
<sequence>MRHTVTTLMLACLATLFNACNQPKESKEIAEEKNKEKFENAADEKDAQFVLETVNALHTLIALADVAVEKNSKSAAVTAKRVKPELQNLLDEVESYASAHVISIPEEATVNATQDVRRLLDEKPSEFDSKWSKEIRDRNKKLISEMESYGSRTNDMNIKTWLNGALPHARAIQDNLVDFDNQISKN</sequence>
<feature type="domain" description="DUF4142" evidence="1">
    <location>
        <begin position="45"/>
        <end position="172"/>
    </location>
</feature>
<reference evidence="3" key="1">
    <citation type="journal article" date="2019" name="Int. J. Syst. Evol. Microbiol.">
        <title>The Global Catalogue of Microorganisms (GCM) 10K type strain sequencing project: providing services to taxonomists for standard genome sequencing and annotation.</title>
        <authorList>
            <consortium name="The Broad Institute Genomics Platform"/>
            <consortium name="The Broad Institute Genome Sequencing Center for Infectious Disease"/>
            <person name="Wu L."/>
            <person name="Ma J."/>
        </authorList>
    </citation>
    <scope>NUCLEOTIDE SEQUENCE [LARGE SCALE GENOMIC DNA]</scope>
    <source>
        <strain evidence="3">CCUG 58938</strain>
    </source>
</reference>
<dbReference type="RefSeq" id="WP_377582327.1">
    <property type="nucleotide sequence ID" value="NZ_JBHTKA010000008.1"/>
</dbReference>
<dbReference type="Proteomes" id="UP001597112">
    <property type="component" value="Unassembled WGS sequence"/>
</dbReference>
<gene>
    <name evidence="2" type="ORF">ACFQ21_21190</name>
</gene>
<dbReference type="Pfam" id="PF13628">
    <property type="entry name" value="DUF4142"/>
    <property type="match status" value="1"/>
</dbReference>
<proteinExistence type="predicted"/>
<accession>A0ABW3K6L1</accession>
<comment type="caution">
    <text evidence="2">The sequence shown here is derived from an EMBL/GenBank/DDBJ whole genome shotgun (WGS) entry which is preliminary data.</text>
</comment>
<dbReference type="InterPro" id="IPR025419">
    <property type="entry name" value="DUF4142"/>
</dbReference>
<evidence type="ECO:0000313" key="3">
    <source>
        <dbReference type="Proteomes" id="UP001597112"/>
    </source>
</evidence>
<evidence type="ECO:0000259" key="1">
    <source>
        <dbReference type="Pfam" id="PF13628"/>
    </source>
</evidence>
<organism evidence="2 3">
    <name type="scientific">Ohtaekwangia kribbensis</name>
    <dbReference type="NCBI Taxonomy" id="688913"/>
    <lineage>
        <taxon>Bacteria</taxon>
        <taxon>Pseudomonadati</taxon>
        <taxon>Bacteroidota</taxon>
        <taxon>Cytophagia</taxon>
        <taxon>Cytophagales</taxon>
        <taxon>Fulvivirgaceae</taxon>
        <taxon>Ohtaekwangia</taxon>
    </lineage>
</organism>
<keyword evidence="3" id="KW-1185">Reference proteome</keyword>
<dbReference type="EMBL" id="JBHTKA010000008">
    <property type="protein sequence ID" value="MFD1001854.1"/>
    <property type="molecule type" value="Genomic_DNA"/>
</dbReference>
<protein>
    <submittedName>
        <fullName evidence="2">DUF4142 domain-containing protein</fullName>
    </submittedName>
</protein>
<evidence type="ECO:0000313" key="2">
    <source>
        <dbReference type="EMBL" id="MFD1001854.1"/>
    </source>
</evidence>